<accession>A0A8H7QDC3</accession>
<sequence>MTRTLPYDVQGSIKSLLLRNILICSIKKMYLTVGMANLSKYRREFLEGAQATTGGRSSKVSTATQYLNGLCGAQEYLSSTNISMLFSGAEKLHNGMGFKAKRKNKTNFVSAANKKLRLAWVRKHRQPTVFDWRKWVFSGKTRVNIGGSDSEFIYWSDVSGTNRPYQVRPQAQDIGNGVMLWGRISGYRPGYHTAIIDGTIDSN</sequence>
<evidence type="ECO:0000313" key="1">
    <source>
        <dbReference type="EMBL" id="KAG2190015.1"/>
    </source>
</evidence>
<evidence type="ECO:0008006" key="3">
    <source>
        <dbReference type="Google" id="ProtNLM"/>
    </source>
</evidence>
<gene>
    <name evidence="1" type="ORF">INT46_001372</name>
</gene>
<organism evidence="1 2">
    <name type="scientific">Mucor plumbeus</name>
    <dbReference type="NCBI Taxonomy" id="97098"/>
    <lineage>
        <taxon>Eukaryota</taxon>
        <taxon>Fungi</taxon>
        <taxon>Fungi incertae sedis</taxon>
        <taxon>Mucoromycota</taxon>
        <taxon>Mucoromycotina</taxon>
        <taxon>Mucoromycetes</taxon>
        <taxon>Mucorales</taxon>
        <taxon>Mucorineae</taxon>
        <taxon>Mucoraceae</taxon>
        <taxon>Mucor</taxon>
    </lineage>
</organism>
<reference evidence="1" key="1">
    <citation type="submission" date="2020-12" db="EMBL/GenBank/DDBJ databases">
        <title>Metabolic potential, ecology and presence of endohyphal bacteria is reflected in genomic diversity of Mucoromycotina.</title>
        <authorList>
            <person name="Muszewska A."/>
            <person name="Okrasinska A."/>
            <person name="Steczkiewicz K."/>
            <person name="Drgas O."/>
            <person name="Orlowska M."/>
            <person name="Perlinska-Lenart U."/>
            <person name="Aleksandrzak-Piekarczyk T."/>
            <person name="Szatraj K."/>
            <person name="Zielenkiewicz U."/>
            <person name="Pilsyk S."/>
            <person name="Malc E."/>
            <person name="Mieczkowski P."/>
            <person name="Kruszewska J.S."/>
            <person name="Biernat P."/>
            <person name="Pawlowska J."/>
        </authorList>
    </citation>
    <scope>NUCLEOTIDE SEQUENCE</scope>
    <source>
        <strain evidence="1">CBS 226.32</strain>
    </source>
</reference>
<dbReference type="Gene3D" id="3.30.420.10">
    <property type="entry name" value="Ribonuclease H-like superfamily/Ribonuclease H"/>
    <property type="match status" value="1"/>
</dbReference>
<name>A0A8H7QDC3_9FUNG</name>
<dbReference type="EMBL" id="JAEPRC010001091">
    <property type="protein sequence ID" value="KAG2190015.1"/>
    <property type="molecule type" value="Genomic_DNA"/>
</dbReference>
<dbReference type="InterPro" id="IPR036397">
    <property type="entry name" value="RNaseH_sf"/>
</dbReference>
<keyword evidence="2" id="KW-1185">Reference proteome</keyword>
<feature type="non-terminal residue" evidence="1">
    <location>
        <position position="1"/>
    </location>
</feature>
<protein>
    <recommendedName>
        <fullName evidence="3">Transposase Tc1-like domain-containing protein</fullName>
    </recommendedName>
</protein>
<proteinExistence type="predicted"/>
<evidence type="ECO:0000313" key="2">
    <source>
        <dbReference type="Proteomes" id="UP000650833"/>
    </source>
</evidence>
<dbReference type="AlphaFoldDB" id="A0A8H7QDC3"/>
<dbReference type="GO" id="GO:0003676">
    <property type="term" value="F:nucleic acid binding"/>
    <property type="evidence" value="ECO:0007669"/>
    <property type="project" value="InterPro"/>
</dbReference>
<dbReference type="Proteomes" id="UP000650833">
    <property type="component" value="Unassembled WGS sequence"/>
</dbReference>
<comment type="caution">
    <text evidence="1">The sequence shown here is derived from an EMBL/GenBank/DDBJ whole genome shotgun (WGS) entry which is preliminary data.</text>
</comment>